<sequence>MISSVNGFTYQNMRYEPAGAEEKNIQAKVEQQPDKNKINDDSNNAVANSALQRIFGNYMSGIAADGRITIWGKATGLDNSISKDEANSLLRFIQESKTGDFMPMISDDISDELLNSADLSISEFKERWLQDRARMAEKLEKSNEVFFAQVDAMNEEAQRILNNKNNEPGSNDIKEENFKPIQGHSKNTETYDFTKDEKFSYLLKLQELERERGIDVLRIMQKLEENGKKVVDKKV</sequence>
<name>A0A2R4NYE0_9BACT</name>
<dbReference type="RefSeq" id="WP_107916396.1">
    <property type="nucleotide sequence ID" value="NZ_CP021642.1"/>
</dbReference>
<evidence type="ECO:0000313" key="2">
    <source>
        <dbReference type="EMBL" id="AVX43445.1"/>
    </source>
</evidence>
<evidence type="ECO:0000313" key="3">
    <source>
        <dbReference type="Proteomes" id="UP000241854"/>
    </source>
</evidence>
<dbReference type="AlphaFoldDB" id="A0A2R4NYE0"/>
<evidence type="ECO:0000256" key="1">
    <source>
        <dbReference type="SAM" id="MobiDB-lite"/>
    </source>
</evidence>
<feature type="region of interest" description="Disordered" evidence="1">
    <location>
        <begin position="162"/>
        <end position="187"/>
    </location>
</feature>
<reference evidence="2 3" key="1">
    <citation type="journal article" date="2018" name="Emerg. Microbes Infect.">
        <title>Genomic analysis of oral Campylobacter concisus strains identified a potential bacterial molecular marker associated with active Crohn's disease.</title>
        <authorList>
            <person name="Liu F."/>
            <person name="Ma R."/>
            <person name="Tay C.Y.A."/>
            <person name="Octavia S."/>
            <person name="Lan R."/>
            <person name="Chung H.K.L."/>
            <person name="Riordan S.M."/>
            <person name="Grimm M.C."/>
            <person name="Leong R.W."/>
            <person name="Tanaka M.M."/>
            <person name="Connor S."/>
            <person name="Zhang L."/>
        </authorList>
    </citation>
    <scope>NUCLEOTIDE SEQUENCE [LARGE SCALE GENOMIC DNA]</scope>
    <source>
        <strain evidence="2 3">P2CDO4</strain>
    </source>
</reference>
<accession>A0A2R4NYE0</accession>
<dbReference type="EMBL" id="CP021642">
    <property type="protein sequence ID" value="AVX43445.1"/>
    <property type="molecule type" value="Genomic_DNA"/>
</dbReference>
<protein>
    <submittedName>
        <fullName evidence="2">Uncharacterized protein</fullName>
    </submittedName>
</protein>
<organism evidence="2 3">
    <name type="scientific">Campylobacter concisus</name>
    <dbReference type="NCBI Taxonomy" id="199"/>
    <lineage>
        <taxon>Bacteria</taxon>
        <taxon>Pseudomonadati</taxon>
        <taxon>Campylobacterota</taxon>
        <taxon>Epsilonproteobacteria</taxon>
        <taxon>Campylobacterales</taxon>
        <taxon>Campylobacteraceae</taxon>
        <taxon>Campylobacter</taxon>
    </lineage>
</organism>
<dbReference type="Proteomes" id="UP000241854">
    <property type="component" value="Chromosome"/>
</dbReference>
<proteinExistence type="predicted"/>
<gene>
    <name evidence="2" type="ORF">CCS77_0384</name>
</gene>